<dbReference type="EMBL" id="LAJE02000069">
    <property type="protein sequence ID" value="OEO32540.1"/>
    <property type="molecule type" value="Genomic_DNA"/>
</dbReference>
<gene>
    <name evidence="2" type="ORF">VW23_010955</name>
</gene>
<dbReference type="GO" id="GO:0016829">
    <property type="term" value="F:lyase activity"/>
    <property type="evidence" value="ECO:0007669"/>
    <property type="project" value="UniProtKB-KW"/>
</dbReference>
<comment type="caution">
    <text evidence="2">The sequence shown here is derived from an EMBL/GenBank/DDBJ whole genome shotgun (WGS) entry which is preliminary data.</text>
</comment>
<dbReference type="SMART" id="SM01130">
    <property type="entry name" value="DHDPS"/>
    <property type="match status" value="1"/>
</dbReference>
<dbReference type="AlphaFoldDB" id="A0A1E5XVE1"/>
<sequence>MSRYPRTVLGTVCLPWRDDGALDEPLFRRSIQTLVSAGLPDLYIFGTAGEGYAVTDGMFRRVAAIFAETMREAGGAAPMVGIVSQSLATMLERIDYCRTLGIDTFQISLPNWSVVTDSELRRVIAELCGGFPEAQFLHYNLMRSGRLVSPRLYGELAEAHPNLVATKYGGGDPFLISGLMRHAPQLRHFLTEQGYYIGAPLGECGLLTSISSSNPARAFEYLHAGANGDWPRFAALYRELCGVLHALLDSAGGSFVDGAYDKTILKLSEPDFPLKLLAPYETVGDAVFEAYRARLAAEFPGWLPAGAPHR</sequence>
<evidence type="ECO:0008006" key="4">
    <source>
        <dbReference type="Google" id="ProtNLM"/>
    </source>
</evidence>
<dbReference type="CDD" id="cd00408">
    <property type="entry name" value="DHDPS-like"/>
    <property type="match status" value="1"/>
</dbReference>
<proteinExistence type="predicted"/>
<reference evidence="2 3" key="1">
    <citation type="journal article" date="2015" name="Genome Announc.">
        <title>Genome Assemblies of Three Soil-Associated Devosia species: D. insulae, D. limi, and D. soli.</title>
        <authorList>
            <person name="Hassan Y.I."/>
            <person name="Lepp D."/>
            <person name="Zhou T."/>
        </authorList>
    </citation>
    <scope>NUCLEOTIDE SEQUENCE [LARGE SCALE GENOMIC DNA]</scope>
    <source>
        <strain evidence="2 3">DS-56</strain>
    </source>
</reference>
<evidence type="ECO:0000313" key="3">
    <source>
        <dbReference type="Proteomes" id="UP000095463"/>
    </source>
</evidence>
<dbReference type="OrthoDB" id="9778880at2"/>
<name>A0A1E5XVE1_9HYPH</name>
<evidence type="ECO:0000256" key="1">
    <source>
        <dbReference type="ARBA" id="ARBA00023239"/>
    </source>
</evidence>
<dbReference type="RefSeq" id="WP_069908294.1">
    <property type="nucleotide sequence ID" value="NZ_LAJE02000069.1"/>
</dbReference>
<dbReference type="InterPro" id="IPR013785">
    <property type="entry name" value="Aldolase_TIM"/>
</dbReference>
<protein>
    <recommendedName>
        <fullName evidence="4">Dihydrodipicolinate synthase family protein</fullName>
    </recommendedName>
</protein>
<dbReference type="Pfam" id="PF00701">
    <property type="entry name" value="DHDPS"/>
    <property type="match status" value="1"/>
</dbReference>
<evidence type="ECO:0000313" key="2">
    <source>
        <dbReference type="EMBL" id="OEO32540.1"/>
    </source>
</evidence>
<dbReference type="Gene3D" id="3.20.20.70">
    <property type="entry name" value="Aldolase class I"/>
    <property type="match status" value="1"/>
</dbReference>
<accession>A0A1E5XVE1</accession>
<organism evidence="2 3">
    <name type="scientific">Devosia insulae DS-56</name>
    <dbReference type="NCBI Taxonomy" id="1116389"/>
    <lineage>
        <taxon>Bacteria</taxon>
        <taxon>Pseudomonadati</taxon>
        <taxon>Pseudomonadota</taxon>
        <taxon>Alphaproteobacteria</taxon>
        <taxon>Hyphomicrobiales</taxon>
        <taxon>Devosiaceae</taxon>
        <taxon>Devosia</taxon>
    </lineage>
</organism>
<keyword evidence="1" id="KW-0456">Lyase</keyword>
<dbReference type="InterPro" id="IPR002220">
    <property type="entry name" value="DapA-like"/>
</dbReference>
<dbReference type="SUPFAM" id="SSF51569">
    <property type="entry name" value="Aldolase"/>
    <property type="match status" value="1"/>
</dbReference>
<keyword evidence="3" id="KW-1185">Reference proteome</keyword>
<dbReference type="Proteomes" id="UP000095463">
    <property type="component" value="Unassembled WGS sequence"/>
</dbReference>